<dbReference type="PROSITE" id="PS50600">
    <property type="entry name" value="ULP_PROTEASE"/>
    <property type="match status" value="1"/>
</dbReference>
<keyword evidence="3" id="KW-0378">Hydrolase</keyword>
<sequence length="564" mass="66841">MVRGRRKIKQIDCDTIVTGKIFANGAEIELSSDISLLNDGIILSTQLSDHQSIIQRHLTNEHVYKIDFLDNRERKGAALIITIRSRKMWNDIWLKVTPETSQYLNPYSSKIILTIPIMNSDEDSIESIRKRLLTFCHASTNNSPSVIFNDIFFSELKEFILPFNLKAISYNSYGNDRRQFIVIIRNDYSISKTWVKLIRYLRRMKKVSRQSNNDPHSYFKVIKNESIKTNYLEITIFRSRNVETNENYDIKFNGFGSLFGNEWLHCDVVDVYLNEWRRRMREVIDDPSYTNELRFKIYNTLLYTRLVRGVKVSSLKKLRKIAHNKLQENAKKISGEKIYYSSTSLRSIFDFDVLVIPIHVENHWISGIIYQPWNCLVESLDKSGDLETMEDETYTYILIFDSMTNDSTPNKSCCDIVLKEYIVASYDTWKEKYSKKSYYLDESRIKMIDIQDLYQQHNDYDCGLFMLEFMRQVFINPKSLDKLINNEPMTSVFPDFNVNICRNFLKTFVYSKVDLEKWIVLYEMEQFYMSQRYGKVYKRFRSRSLNLSDKRSIKKVSVRSKSCI</sequence>
<dbReference type="InterPro" id="IPR038765">
    <property type="entry name" value="Papain-like_cys_pep_sf"/>
</dbReference>
<dbReference type="WBParaSite" id="SPAL_0001128800.1">
    <property type="protein sequence ID" value="SPAL_0001128800.1"/>
    <property type="gene ID" value="SPAL_0001128800"/>
</dbReference>
<organism evidence="6 7">
    <name type="scientific">Strongyloides papillosus</name>
    <name type="common">Intestinal threadworm</name>
    <dbReference type="NCBI Taxonomy" id="174720"/>
    <lineage>
        <taxon>Eukaryota</taxon>
        <taxon>Metazoa</taxon>
        <taxon>Ecdysozoa</taxon>
        <taxon>Nematoda</taxon>
        <taxon>Chromadorea</taxon>
        <taxon>Rhabditida</taxon>
        <taxon>Tylenchina</taxon>
        <taxon>Panagrolaimomorpha</taxon>
        <taxon>Strongyloidoidea</taxon>
        <taxon>Strongyloididae</taxon>
        <taxon>Strongyloides</taxon>
    </lineage>
</organism>
<proteinExistence type="inferred from homology"/>
<dbReference type="AlphaFoldDB" id="A0A0N5BZU9"/>
<dbReference type="SUPFAM" id="SSF54001">
    <property type="entry name" value="Cysteine proteinases"/>
    <property type="match status" value="1"/>
</dbReference>
<dbReference type="Pfam" id="PF02902">
    <property type="entry name" value="Peptidase_C48"/>
    <property type="match status" value="1"/>
</dbReference>
<dbReference type="GO" id="GO:0005634">
    <property type="term" value="C:nucleus"/>
    <property type="evidence" value="ECO:0007669"/>
    <property type="project" value="TreeGrafter"/>
</dbReference>
<evidence type="ECO:0000256" key="1">
    <source>
        <dbReference type="ARBA" id="ARBA00005234"/>
    </source>
</evidence>
<evidence type="ECO:0000256" key="3">
    <source>
        <dbReference type="ARBA" id="ARBA00022801"/>
    </source>
</evidence>
<dbReference type="GO" id="GO:0016929">
    <property type="term" value="F:deSUMOylase activity"/>
    <property type="evidence" value="ECO:0007669"/>
    <property type="project" value="TreeGrafter"/>
</dbReference>
<evidence type="ECO:0000259" key="5">
    <source>
        <dbReference type="PROSITE" id="PS50600"/>
    </source>
</evidence>
<accession>A0A0N5BZU9</accession>
<evidence type="ECO:0000256" key="2">
    <source>
        <dbReference type="ARBA" id="ARBA00022670"/>
    </source>
</evidence>
<comment type="similarity">
    <text evidence="1">Belongs to the peptidase C48 family.</text>
</comment>
<dbReference type="Proteomes" id="UP000046392">
    <property type="component" value="Unplaced"/>
</dbReference>
<evidence type="ECO:0000313" key="6">
    <source>
        <dbReference type="Proteomes" id="UP000046392"/>
    </source>
</evidence>
<keyword evidence="4" id="KW-0788">Thiol protease</keyword>
<keyword evidence="2" id="KW-0645">Protease</keyword>
<dbReference type="GO" id="GO:0016926">
    <property type="term" value="P:protein desumoylation"/>
    <property type="evidence" value="ECO:0007669"/>
    <property type="project" value="TreeGrafter"/>
</dbReference>
<protein>
    <submittedName>
        <fullName evidence="7">ULP_PROTEASE domain-containing protein</fullName>
    </submittedName>
</protein>
<dbReference type="Gene3D" id="3.40.395.10">
    <property type="entry name" value="Adenoviral Proteinase, Chain A"/>
    <property type="match status" value="1"/>
</dbReference>
<evidence type="ECO:0000256" key="4">
    <source>
        <dbReference type="ARBA" id="ARBA00022807"/>
    </source>
</evidence>
<dbReference type="PANTHER" id="PTHR12606:SF141">
    <property type="entry name" value="GH15225P-RELATED"/>
    <property type="match status" value="1"/>
</dbReference>
<evidence type="ECO:0000313" key="7">
    <source>
        <dbReference type="WBParaSite" id="SPAL_0001128800.1"/>
    </source>
</evidence>
<name>A0A0N5BZU9_STREA</name>
<feature type="domain" description="Ubiquitin-like protease family profile" evidence="5">
    <location>
        <begin position="248"/>
        <end position="473"/>
    </location>
</feature>
<dbReference type="STRING" id="174720.A0A0N5BZU9"/>
<dbReference type="InterPro" id="IPR003653">
    <property type="entry name" value="Peptidase_C48_C"/>
</dbReference>
<dbReference type="PANTHER" id="PTHR12606">
    <property type="entry name" value="SENTRIN/SUMO-SPECIFIC PROTEASE"/>
    <property type="match status" value="1"/>
</dbReference>
<reference evidence="7" key="1">
    <citation type="submission" date="2017-02" db="UniProtKB">
        <authorList>
            <consortium name="WormBaseParasite"/>
        </authorList>
    </citation>
    <scope>IDENTIFICATION</scope>
</reference>
<dbReference type="GO" id="GO:0006508">
    <property type="term" value="P:proteolysis"/>
    <property type="evidence" value="ECO:0007669"/>
    <property type="project" value="UniProtKB-KW"/>
</dbReference>
<keyword evidence="6" id="KW-1185">Reference proteome</keyword>